<dbReference type="AlphaFoldDB" id="A0A087THH4"/>
<organism evidence="1 2">
    <name type="scientific">Stegodyphus mimosarum</name>
    <name type="common">African social velvet spider</name>
    <dbReference type="NCBI Taxonomy" id="407821"/>
    <lineage>
        <taxon>Eukaryota</taxon>
        <taxon>Metazoa</taxon>
        <taxon>Ecdysozoa</taxon>
        <taxon>Arthropoda</taxon>
        <taxon>Chelicerata</taxon>
        <taxon>Arachnida</taxon>
        <taxon>Araneae</taxon>
        <taxon>Araneomorphae</taxon>
        <taxon>Entelegynae</taxon>
        <taxon>Eresoidea</taxon>
        <taxon>Eresidae</taxon>
        <taxon>Stegodyphus</taxon>
    </lineage>
</organism>
<protein>
    <submittedName>
        <fullName evidence="1">Uncharacterized protein</fullName>
    </submittedName>
</protein>
<proteinExistence type="predicted"/>
<name>A0A087THH4_STEMI</name>
<evidence type="ECO:0000313" key="2">
    <source>
        <dbReference type="Proteomes" id="UP000054359"/>
    </source>
</evidence>
<evidence type="ECO:0000313" key="1">
    <source>
        <dbReference type="EMBL" id="KFM64563.1"/>
    </source>
</evidence>
<sequence>MNYDRLFSLMKLCASYIDSVDIYRCFVNKLDCISEETFTTLLHLLHKALWSDEKPLEEPKPSADAAVTVERIMENLEVFLDSNCVTKHMHCSIRKNLLENIYLFLSSVQH</sequence>
<reference evidence="1 2" key="1">
    <citation type="submission" date="2013-11" db="EMBL/GenBank/DDBJ databases">
        <title>Genome sequencing of Stegodyphus mimosarum.</title>
        <authorList>
            <person name="Bechsgaard J."/>
        </authorList>
    </citation>
    <scope>NUCLEOTIDE SEQUENCE [LARGE SCALE GENOMIC DNA]</scope>
</reference>
<keyword evidence="2" id="KW-1185">Reference proteome</keyword>
<dbReference type="EMBL" id="KK115249">
    <property type="protein sequence ID" value="KFM64563.1"/>
    <property type="molecule type" value="Genomic_DNA"/>
</dbReference>
<feature type="non-terminal residue" evidence="1">
    <location>
        <position position="110"/>
    </location>
</feature>
<gene>
    <name evidence="1" type="ORF">X975_25402</name>
</gene>
<accession>A0A087THH4</accession>
<dbReference type="Proteomes" id="UP000054359">
    <property type="component" value="Unassembled WGS sequence"/>
</dbReference>